<evidence type="ECO:0000256" key="2">
    <source>
        <dbReference type="ARBA" id="ARBA00004305"/>
    </source>
</evidence>
<feature type="binding site" evidence="19">
    <location>
        <position position="259"/>
    </location>
    <ligand>
        <name>Mg(2+)</name>
        <dbReference type="ChEBI" id="CHEBI:18420"/>
        <label>1</label>
    </ligand>
</feature>
<evidence type="ECO:0000256" key="5">
    <source>
        <dbReference type="ARBA" id="ARBA00008276"/>
    </source>
</evidence>
<evidence type="ECO:0000256" key="6">
    <source>
        <dbReference type="ARBA" id="ARBA00022490"/>
    </source>
</evidence>
<keyword evidence="10 18" id="KW-0547">Nucleotide-binding</keyword>
<dbReference type="Gene3D" id="3.90.190.20">
    <property type="entry name" value="Mur ligase, C-terminal domain"/>
    <property type="match status" value="1"/>
</dbReference>
<evidence type="ECO:0000256" key="1">
    <source>
        <dbReference type="ARBA" id="ARBA00004273"/>
    </source>
</evidence>
<evidence type="ECO:0000256" key="7">
    <source>
        <dbReference type="ARBA" id="ARBA00022563"/>
    </source>
</evidence>
<dbReference type="EC" id="6.3.2.17" evidence="17"/>
<comment type="function">
    <text evidence="17">Catalyzes conversion of folates to polyglutamate derivatives allowing concentration of folate compounds in the cell and the intracellular retention of these cofactors, which are important substrates for most of the folate-dependent enzymes that are involved in one-carbon transfer reactions involved in purine, pyrimidine and amino acid synthesis.</text>
</comment>
<dbReference type="GO" id="GO:0005759">
    <property type="term" value="C:mitochondrial matrix"/>
    <property type="evidence" value="ECO:0007669"/>
    <property type="project" value="UniProtKB-SubCell"/>
</dbReference>
<dbReference type="InterPro" id="IPR023600">
    <property type="entry name" value="Folylpolyglutamate_synth_euk"/>
</dbReference>
<evidence type="ECO:0000256" key="16">
    <source>
        <dbReference type="ARBA" id="ARBA00047493"/>
    </source>
</evidence>
<gene>
    <name evidence="20" type="ORF">ONB1V03_LOCUS10385</name>
</gene>
<organism evidence="20">
    <name type="scientific">Oppiella nova</name>
    <dbReference type="NCBI Taxonomy" id="334625"/>
    <lineage>
        <taxon>Eukaryota</taxon>
        <taxon>Metazoa</taxon>
        <taxon>Ecdysozoa</taxon>
        <taxon>Arthropoda</taxon>
        <taxon>Chelicerata</taxon>
        <taxon>Arachnida</taxon>
        <taxon>Acari</taxon>
        <taxon>Acariformes</taxon>
        <taxon>Sarcoptiformes</taxon>
        <taxon>Oribatida</taxon>
        <taxon>Brachypylina</taxon>
        <taxon>Oppioidea</taxon>
        <taxon>Oppiidae</taxon>
        <taxon>Oppiella</taxon>
    </lineage>
</organism>
<keyword evidence="7 17" id="KW-0554">One-carbon metabolism</keyword>
<keyword evidence="14" id="KW-0496">Mitochondrion</keyword>
<comment type="pathway">
    <text evidence="4 17">Cofactor biosynthesis; tetrahydrofolylpolyglutamate biosynthesis.</text>
</comment>
<dbReference type="PANTHER" id="PTHR11136:SF5">
    <property type="entry name" value="FOLYLPOLYGLUTAMATE SYNTHASE, MITOCHONDRIAL"/>
    <property type="match status" value="1"/>
</dbReference>
<dbReference type="GO" id="GO:0006730">
    <property type="term" value="P:one-carbon metabolic process"/>
    <property type="evidence" value="ECO:0007669"/>
    <property type="project" value="UniProtKB-KW"/>
</dbReference>
<keyword evidence="9 19" id="KW-0479">Metal-binding</keyword>
<dbReference type="SUPFAM" id="SSF53244">
    <property type="entry name" value="MurD-like peptide ligases, peptide-binding domain"/>
    <property type="match status" value="1"/>
</dbReference>
<dbReference type="EMBL" id="CAJPVJ010007022">
    <property type="protein sequence ID" value="CAG2170919.1"/>
    <property type="molecule type" value="Genomic_DNA"/>
</dbReference>
<evidence type="ECO:0000256" key="12">
    <source>
        <dbReference type="ARBA" id="ARBA00022840"/>
    </source>
</evidence>
<comment type="catalytic activity">
    <reaction evidence="16 17">
        <text>(6S)-5,6,7,8-tetrahydrofolyl-(gamma-L-Glu)(n) + L-glutamate + ATP = (6S)-5,6,7,8-tetrahydrofolyl-(gamma-L-Glu)(n+1) + ADP + phosphate + H(+)</text>
        <dbReference type="Rhea" id="RHEA:10580"/>
        <dbReference type="Rhea" id="RHEA-COMP:14738"/>
        <dbReference type="Rhea" id="RHEA-COMP:14740"/>
        <dbReference type="ChEBI" id="CHEBI:15378"/>
        <dbReference type="ChEBI" id="CHEBI:29985"/>
        <dbReference type="ChEBI" id="CHEBI:30616"/>
        <dbReference type="ChEBI" id="CHEBI:43474"/>
        <dbReference type="ChEBI" id="CHEBI:141005"/>
        <dbReference type="ChEBI" id="CHEBI:456216"/>
        <dbReference type="EC" id="6.3.2.17"/>
    </reaction>
</comment>
<name>A0A7R9M5B2_9ACAR</name>
<dbReference type="InterPro" id="IPR001645">
    <property type="entry name" value="Folylpolyglutamate_synth"/>
</dbReference>
<dbReference type="InterPro" id="IPR018109">
    <property type="entry name" value="Folylpolyglutamate_synth_CS"/>
</dbReference>
<comment type="cofactor">
    <cofactor evidence="17">
        <name>a monovalent cation</name>
        <dbReference type="ChEBI" id="CHEBI:60242"/>
    </cofactor>
    <text evidence="17">A monovalent cation.</text>
</comment>
<proteinExistence type="inferred from homology"/>
<keyword evidence="15" id="KW-0472">Membrane</keyword>
<dbReference type="Gene3D" id="3.40.1190.10">
    <property type="entry name" value="Mur-like, catalytic domain"/>
    <property type="match status" value="1"/>
</dbReference>
<feature type="binding site" evidence="18">
    <location>
        <position position="405"/>
    </location>
    <ligand>
        <name>ATP</name>
        <dbReference type="ChEBI" id="CHEBI:30616"/>
    </ligand>
</feature>
<comment type="subcellular location">
    <subcellularLocation>
        <location evidence="3">Cytoplasm</location>
    </subcellularLocation>
    <subcellularLocation>
        <location evidence="1">Mitochondrion inner membrane</location>
    </subcellularLocation>
    <subcellularLocation>
        <location evidence="2">Mitochondrion matrix</location>
    </subcellularLocation>
</comment>
<accession>A0A7R9M5B2</accession>
<keyword evidence="21" id="KW-1185">Reference proteome</keyword>
<dbReference type="InterPro" id="IPR036615">
    <property type="entry name" value="Mur_ligase_C_dom_sf"/>
</dbReference>
<dbReference type="OrthoDB" id="5212574at2759"/>
<evidence type="ECO:0000256" key="15">
    <source>
        <dbReference type="ARBA" id="ARBA00023136"/>
    </source>
</evidence>
<dbReference type="EMBL" id="OC921847">
    <property type="protein sequence ID" value="CAD7653732.1"/>
    <property type="molecule type" value="Genomic_DNA"/>
</dbReference>
<dbReference type="GO" id="GO:0005829">
    <property type="term" value="C:cytosol"/>
    <property type="evidence" value="ECO:0007669"/>
    <property type="project" value="TreeGrafter"/>
</dbReference>
<reference evidence="20" key="1">
    <citation type="submission" date="2020-11" db="EMBL/GenBank/DDBJ databases">
        <authorList>
            <person name="Tran Van P."/>
        </authorList>
    </citation>
    <scope>NUCLEOTIDE SEQUENCE</scope>
</reference>
<dbReference type="UniPathway" id="UPA00850"/>
<dbReference type="GO" id="GO:0005743">
    <property type="term" value="C:mitochondrial inner membrane"/>
    <property type="evidence" value="ECO:0007669"/>
    <property type="project" value="UniProtKB-SubCell"/>
</dbReference>
<feature type="binding site" evidence="19">
    <location>
        <position position="231"/>
    </location>
    <ligand>
        <name>Mg(2+)</name>
        <dbReference type="ChEBI" id="CHEBI:18420"/>
        <label>1</label>
    </ligand>
</feature>
<dbReference type="PROSITE" id="PS01012">
    <property type="entry name" value="FOLYLPOLYGLU_SYNT_2"/>
    <property type="match status" value="1"/>
</dbReference>
<comment type="similarity">
    <text evidence="5 17">Belongs to the folylpolyglutamate synthase family.</text>
</comment>
<evidence type="ECO:0000256" key="17">
    <source>
        <dbReference type="PIRNR" id="PIRNR038895"/>
    </source>
</evidence>
<keyword evidence="6" id="KW-0963">Cytoplasm</keyword>
<dbReference type="PROSITE" id="PS51257">
    <property type="entry name" value="PROKAR_LIPOPROTEIN"/>
    <property type="match status" value="1"/>
</dbReference>
<dbReference type="PANTHER" id="PTHR11136">
    <property type="entry name" value="FOLYLPOLYGLUTAMATE SYNTHASE-RELATED"/>
    <property type="match status" value="1"/>
</dbReference>
<evidence type="ECO:0000256" key="11">
    <source>
        <dbReference type="ARBA" id="ARBA00022792"/>
    </source>
</evidence>
<dbReference type="GO" id="GO:0004326">
    <property type="term" value="F:tetrahydrofolylpolyglutamate synthase activity"/>
    <property type="evidence" value="ECO:0007669"/>
    <property type="project" value="UniProtKB-EC"/>
</dbReference>
<dbReference type="NCBIfam" id="TIGR01499">
    <property type="entry name" value="folC"/>
    <property type="match status" value="1"/>
</dbReference>
<feature type="binding site" evidence="19">
    <location>
        <position position="162"/>
    </location>
    <ligand>
        <name>Mg(2+)</name>
        <dbReference type="ChEBI" id="CHEBI:18420"/>
        <label>1</label>
    </ligand>
</feature>
<dbReference type="GO" id="GO:0005524">
    <property type="term" value="F:ATP binding"/>
    <property type="evidence" value="ECO:0007669"/>
    <property type="project" value="UniProtKB-KW"/>
</dbReference>
<dbReference type="Proteomes" id="UP000728032">
    <property type="component" value="Unassembled WGS sequence"/>
</dbReference>
<evidence type="ECO:0000256" key="19">
    <source>
        <dbReference type="PIRSR" id="PIRSR038895-2"/>
    </source>
</evidence>
<protein>
    <recommendedName>
        <fullName evidence="17">Folylpolyglutamate synthase</fullName>
        <ecNumber evidence="17">6.3.2.17</ecNumber>
    </recommendedName>
    <alternativeName>
        <fullName evidence="17">Folylpoly-gamma-glutamate synthetase</fullName>
    </alternativeName>
    <alternativeName>
        <fullName evidence="17">Tetrahydrofolylpolyglutamate synthase</fullName>
    </alternativeName>
</protein>
<evidence type="ECO:0000256" key="9">
    <source>
        <dbReference type="ARBA" id="ARBA00022723"/>
    </source>
</evidence>
<evidence type="ECO:0000256" key="4">
    <source>
        <dbReference type="ARBA" id="ARBA00005150"/>
    </source>
</evidence>
<feature type="binding site" evidence="18">
    <location>
        <position position="391"/>
    </location>
    <ligand>
        <name>ATP</name>
        <dbReference type="ChEBI" id="CHEBI:30616"/>
    </ligand>
</feature>
<dbReference type="SUPFAM" id="SSF53623">
    <property type="entry name" value="MurD-like peptide ligases, catalytic domain"/>
    <property type="match status" value="1"/>
</dbReference>
<keyword evidence="13 19" id="KW-0460">Magnesium</keyword>
<evidence type="ECO:0000313" key="20">
    <source>
        <dbReference type="EMBL" id="CAD7653732.1"/>
    </source>
</evidence>
<evidence type="ECO:0000313" key="21">
    <source>
        <dbReference type="Proteomes" id="UP000728032"/>
    </source>
</evidence>
<dbReference type="InterPro" id="IPR036565">
    <property type="entry name" value="Mur-like_cat_sf"/>
</dbReference>
<evidence type="ECO:0000256" key="10">
    <source>
        <dbReference type="ARBA" id="ARBA00022741"/>
    </source>
</evidence>
<keyword evidence="8 17" id="KW-0436">Ligase</keyword>
<keyword evidence="12 18" id="KW-0067">ATP-binding</keyword>
<evidence type="ECO:0000256" key="13">
    <source>
        <dbReference type="ARBA" id="ARBA00022842"/>
    </source>
</evidence>
<dbReference type="AlphaFoldDB" id="A0A7R9M5B2"/>
<dbReference type="GO" id="GO:0046872">
    <property type="term" value="F:metal ion binding"/>
    <property type="evidence" value="ECO:0007669"/>
    <property type="project" value="UniProtKB-KW"/>
</dbReference>
<sequence>MYIVSNRFHSLYKLHKLCKTHSISNFTSIMSSCVSLDFLNVKQDFKSWTRQHSHSVSEGVATHSHNENECYDFSYKEAIKALNGLQTNAENIANAIKREKGSNSCHSLDKTVYFLSLLDIKPSDLNKLNVIHVSGTKGKGSTCAFAESILRRFGYKTGFCSSPHLVVVRDRIRINGEPLTKKQFAHYFWSVYKAIEKRKDPSVGMPPYFNFLTVMAFEVFLKEKVDATVLEVGIGGQYDCTNVVPKPIVTGVSSLGLDHCALLGNTIEQIAWQKAGIFKPSVPAFTVEQCEPAMKVLKSRAQELMSSSFHVCPLLSLYPHSVPIELGIKGDVQKVNASLALQLTNLWLNKMNNNNKCQISSLITKDGTFSDVFPLNINHINGLSKTCWPGRCQILRKNNLIYFLDGAHTYESLSNCSKWFCSESPKLLTSNRLVRVLLFNCTGNRPTEALMRALDVKFDIAIFCPNRVDNKKSDTSDNTNFMVTAQKEADICANNAKIWSKLNDKAIITKQSCISDAIKYINDKTQKEKALPVHVLVTGSVHLVGSVLSLIDPDMNSLCN</sequence>
<evidence type="ECO:0000256" key="18">
    <source>
        <dbReference type="PIRSR" id="PIRSR038895-1"/>
    </source>
</evidence>
<evidence type="ECO:0000256" key="3">
    <source>
        <dbReference type="ARBA" id="ARBA00004496"/>
    </source>
</evidence>
<dbReference type="PIRSF" id="PIRSF038895">
    <property type="entry name" value="FPGS"/>
    <property type="match status" value="1"/>
</dbReference>
<evidence type="ECO:0000256" key="8">
    <source>
        <dbReference type="ARBA" id="ARBA00022598"/>
    </source>
</evidence>
<keyword evidence="11" id="KW-0999">Mitochondrion inner membrane</keyword>
<evidence type="ECO:0000256" key="14">
    <source>
        <dbReference type="ARBA" id="ARBA00023128"/>
    </source>
</evidence>